<proteinExistence type="predicted"/>
<sequence>MAGVLVVPGASGRWWWWVGNSRGIVVAGPHLGAVTGTAGSL</sequence>
<reference evidence="2" key="1">
    <citation type="submission" date="2020-02" db="EMBL/GenBank/DDBJ databases">
        <authorList>
            <person name="Olsen N.S."/>
            <person name="Forero-Junco L."/>
            <person name="Kot W."/>
            <person name="Hansen L.H."/>
        </authorList>
    </citation>
    <scope>NUCLEOTIDE SEQUENCE [LARGE SCALE GENOMIC DNA]</scope>
</reference>
<name>A0A6G8RI29_9CAUD</name>
<accession>A0A6G8RI29</accession>
<protein>
    <submittedName>
        <fullName evidence="1">Uncharacterized protein</fullName>
    </submittedName>
</protein>
<organism evidence="1 2">
    <name type="scientific">Salmonella phage templet</name>
    <dbReference type="NCBI Taxonomy" id="2713323"/>
    <lineage>
        <taxon>Viruses</taxon>
        <taxon>Duplodnaviria</taxon>
        <taxon>Heunggongvirae</taxon>
        <taxon>Uroviricota</taxon>
        <taxon>Caudoviricetes</taxon>
        <taxon>Sarkviridae</taxon>
        <taxon>Guernseyvirinae</taxon>
        <taxon>Jerseyvirus</taxon>
        <taxon>Jerseyvirus templet</taxon>
    </lineage>
</organism>
<evidence type="ECO:0000313" key="2">
    <source>
        <dbReference type="Proteomes" id="UP000501633"/>
    </source>
</evidence>
<dbReference type="Proteomes" id="UP000501633">
    <property type="component" value="Segment"/>
</dbReference>
<keyword evidence="2" id="KW-1185">Reference proteome</keyword>
<gene>
    <name evidence="1" type="ORF">templet_1</name>
</gene>
<dbReference type="EMBL" id="MT074462">
    <property type="protein sequence ID" value="QIO01086.1"/>
    <property type="molecule type" value="Genomic_DNA"/>
</dbReference>
<evidence type="ECO:0000313" key="1">
    <source>
        <dbReference type="EMBL" id="QIO01086.1"/>
    </source>
</evidence>